<dbReference type="Pfam" id="PF04909">
    <property type="entry name" value="Amidohydro_2"/>
    <property type="match status" value="1"/>
</dbReference>
<reference evidence="3 4" key="1">
    <citation type="submission" date="2020-08" db="EMBL/GenBank/DDBJ databases">
        <authorList>
            <person name="Liu C."/>
            <person name="Sun Q."/>
        </authorList>
    </citation>
    <scope>NUCLEOTIDE SEQUENCE [LARGE SCALE GENOMIC DNA]</scope>
    <source>
        <strain evidence="3 4">N22</strain>
    </source>
</reference>
<dbReference type="SUPFAM" id="SSF51556">
    <property type="entry name" value="Metallo-dependent hydrolases"/>
    <property type="match status" value="1"/>
</dbReference>
<dbReference type="GO" id="GO:0016831">
    <property type="term" value="F:carboxy-lyase activity"/>
    <property type="evidence" value="ECO:0007669"/>
    <property type="project" value="InterPro"/>
</dbReference>
<dbReference type="GO" id="GO:0016787">
    <property type="term" value="F:hydrolase activity"/>
    <property type="evidence" value="ECO:0007669"/>
    <property type="project" value="UniProtKB-KW"/>
</dbReference>
<feature type="domain" description="Amidohydrolase-related" evidence="2">
    <location>
        <begin position="4"/>
        <end position="257"/>
    </location>
</feature>
<dbReference type="InterPro" id="IPR032466">
    <property type="entry name" value="Metal_Hydrolase"/>
</dbReference>
<dbReference type="GO" id="GO:0019748">
    <property type="term" value="P:secondary metabolic process"/>
    <property type="evidence" value="ECO:0007669"/>
    <property type="project" value="TreeGrafter"/>
</dbReference>
<gene>
    <name evidence="3" type="ORF">H7313_00545</name>
</gene>
<evidence type="ECO:0000259" key="2">
    <source>
        <dbReference type="Pfam" id="PF04909"/>
    </source>
</evidence>
<dbReference type="InterPro" id="IPR006680">
    <property type="entry name" value="Amidohydro-rel"/>
</dbReference>
<organism evidence="3 4">
    <name type="scientific">Gordonibacter massiliensis</name>
    <name type="common">ex Traore et al. 2017</name>
    <dbReference type="NCBI Taxonomy" id="1841863"/>
    <lineage>
        <taxon>Bacteria</taxon>
        <taxon>Bacillati</taxon>
        <taxon>Actinomycetota</taxon>
        <taxon>Coriobacteriia</taxon>
        <taxon>Eggerthellales</taxon>
        <taxon>Eggerthellaceae</taxon>
        <taxon>Gordonibacter</taxon>
    </lineage>
</organism>
<proteinExistence type="predicted"/>
<evidence type="ECO:0000313" key="4">
    <source>
        <dbReference type="Proteomes" id="UP000587396"/>
    </source>
</evidence>
<keyword evidence="4" id="KW-1185">Reference proteome</keyword>
<keyword evidence="3" id="KW-0378">Hydrolase</keyword>
<accession>A0A842JBI3</accession>
<dbReference type="EMBL" id="JACMSE010000001">
    <property type="protein sequence ID" value="MBC2887861.1"/>
    <property type="molecule type" value="Genomic_DNA"/>
</dbReference>
<dbReference type="InterPro" id="IPR032465">
    <property type="entry name" value="ACMSD"/>
</dbReference>
<dbReference type="PANTHER" id="PTHR21240:SF28">
    <property type="entry name" value="ISO-OROTATE DECARBOXYLASE (EUROFUNG)"/>
    <property type="match status" value="1"/>
</dbReference>
<dbReference type="PANTHER" id="PTHR21240">
    <property type="entry name" value="2-AMINO-3-CARBOXYLMUCONATE-6-SEMIALDEHYDE DECARBOXYLASE"/>
    <property type="match status" value="1"/>
</dbReference>
<protein>
    <submittedName>
        <fullName evidence="3">Amidohydrolase</fullName>
    </submittedName>
</protein>
<keyword evidence="1" id="KW-0456">Lyase</keyword>
<sequence length="263" mass="29580">MTVIDVHAHIYPEKIAERAVGAVGDFYLVDMYGEGTAAHLLASQQQAPITHFVVHSVATKPSAVASINDFIAEQCRIHPELIGFMAMHQDLEDPEAEIERAIGLGLKGMKLHPDTQKVNMDDPRLMNVYEMIEGRLPLIVHTGDYRTDFSHPRRLKNILHTFPDLVVDAAHFGGWSVPEIGYDELHDENVFIDVSSSMAFVGNRRTKELVGMWGADRVMFGSDFPMWDPAREYDTFTSLGFSDDDLEKMLWKNAERFTGVSVS</sequence>
<comment type="caution">
    <text evidence="3">The sequence shown here is derived from an EMBL/GenBank/DDBJ whole genome shotgun (WGS) entry which is preliminary data.</text>
</comment>
<dbReference type="GO" id="GO:0005737">
    <property type="term" value="C:cytoplasm"/>
    <property type="evidence" value="ECO:0007669"/>
    <property type="project" value="TreeGrafter"/>
</dbReference>
<evidence type="ECO:0000313" key="3">
    <source>
        <dbReference type="EMBL" id="MBC2887861.1"/>
    </source>
</evidence>
<dbReference type="AlphaFoldDB" id="A0A842JBI3"/>
<dbReference type="Proteomes" id="UP000587396">
    <property type="component" value="Unassembled WGS sequence"/>
</dbReference>
<evidence type="ECO:0000256" key="1">
    <source>
        <dbReference type="ARBA" id="ARBA00023239"/>
    </source>
</evidence>
<dbReference type="CDD" id="cd01292">
    <property type="entry name" value="metallo-dependent_hydrolases"/>
    <property type="match status" value="1"/>
</dbReference>
<dbReference type="Gene3D" id="3.20.20.140">
    <property type="entry name" value="Metal-dependent hydrolases"/>
    <property type="match status" value="1"/>
</dbReference>
<dbReference type="RefSeq" id="WP_185903914.1">
    <property type="nucleotide sequence ID" value="NZ_JACMSE010000001.1"/>
</dbReference>
<name>A0A842JBI3_9ACTN</name>